<evidence type="ECO:0000259" key="1">
    <source>
        <dbReference type="PROSITE" id="PS51186"/>
    </source>
</evidence>
<dbReference type="Gene3D" id="3.40.630.30">
    <property type="match status" value="1"/>
</dbReference>
<keyword evidence="2" id="KW-0808">Transferase</keyword>
<name>A0A0H3DKX8_AMYMU</name>
<proteinExistence type="predicted"/>
<dbReference type="Proteomes" id="UP000000328">
    <property type="component" value="Chromosome"/>
</dbReference>
<dbReference type="GeneID" id="92876786"/>
<dbReference type="InterPro" id="IPR016181">
    <property type="entry name" value="Acyl_CoA_acyltransferase"/>
</dbReference>
<feature type="domain" description="N-acetyltransferase" evidence="1">
    <location>
        <begin position="8"/>
        <end position="174"/>
    </location>
</feature>
<evidence type="ECO:0000313" key="2">
    <source>
        <dbReference type="EMBL" id="ADJ50877.1"/>
    </source>
</evidence>
<dbReference type="GO" id="GO:0016747">
    <property type="term" value="F:acyltransferase activity, transferring groups other than amino-acyl groups"/>
    <property type="evidence" value="ECO:0007669"/>
    <property type="project" value="InterPro"/>
</dbReference>
<evidence type="ECO:0000313" key="3">
    <source>
        <dbReference type="Proteomes" id="UP000000328"/>
    </source>
</evidence>
<dbReference type="PROSITE" id="PS51186">
    <property type="entry name" value="GNAT"/>
    <property type="match status" value="1"/>
</dbReference>
<dbReference type="AlphaFoldDB" id="A0A0H3DKX8"/>
<organism evidence="2 3">
    <name type="scientific">Amycolatopsis mediterranei (strain U-32)</name>
    <dbReference type="NCBI Taxonomy" id="749927"/>
    <lineage>
        <taxon>Bacteria</taxon>
        <taxon>Bacillati</taxon>
        <taxon>Actinomycetota</taxon>
        <taxon>Actinomycetes</taxon>
        <taxon>Pseudonocardiales</taxon>
        <taxon>Pseudonocardiaceae</taxon>
        <taxon>Amycolatopsis</taxon>
    </lineage>
</organism>
<dbReference type="InterPro" id="IPR000182">
    <property type="entry name" value="GNAT_dom"/>
</dbReference>
<dbReference type="SUPFAM" id="SSF55729">
    <property type="entry name" value="Acyl-CoA N-acyltransferases (Nat)"/>
    <property type="match status" value="1"/>
</dbReference>
<dbReference type="eggNOG" id="COG1670">
    <property type="taxonomic scope" value="Bacteria"/>
</dbReference>
<dbReference type="EMBL" id="CP002000">
    <property type="protein sequence ID" value="ADJ50877.1"/>
    <property type="molecule type" value="Genomic_DNA"/>
</dbReference>
<dbReference type="PANTHER" id="PTHR43415:SF3">
    <property type="entry name" value="GNAT-FAMILY ACETYLTRANSFERASE"/>
    <property type="match status" value="1"/>
</dbReference>
<accession>A0A0H3DKX8</accession>
<dbReference type="RefSeq" id="WP_013230895.1">
    <property type="nucleotide sequence ID" value="NC_014318.1"/>
</dbReference>
<dbReference type="OrthoDB" id="9814648at2"/>
<dbReference type="KEGG" id="amd:AMED_9188"/>
<reference evidence="2 3" key="1">
    <citation type="journal article" date="2010" name="Cell Res.">
        <title>Complete genome sequence of the rifamycin SV-producing Amycolatopsis mediterranei U32 revealed its genetic characteristics in phylogeny and metabolism.</title>
        <authorList>
            <person name="Zhao W."/>
            <person name="Zhong Y."/>
            <person name="Yuan H."/>
            <person name="Wang J."/>
            <person name="Zheng H."/>
            <person name="Wang Y."/>
            <person name="Cen X."/>
            <person name="Xu F."/>
            <person name="Bai J."/>
            <person name="Han X."/>
            <person name="Lu G."/>
            <person name="Zhu Y."/>
            <person name="Shao Z."/>
            <person name="Yan H."/>
            <person name="Li C."/>
            <person name="Peng N."/>
            <person name="Zhang Z."/>
            <person name="Zhang Y."/>
            <person name="Lin W."/>
            <person name="Fan Y."/>
            <person name="Qin Z."/>
            <person name="Hu Y."/>
            <person name="Zhu B."/>
            <person name="Wang S."/>
            <person name="Ding X."/>
            <person name="Zhao G.P."/>
        </authorList>
    </citation>
    <scope>NUCLEOTIDE SEQUENCE [LARGE SCALE GENOMIC DNA]</scope>
    <source>
        <strain evidence="3">U-32</strain>
    </source>
</reference>
<dbReference type="PANTHER" id="PTHR43415">
    <property type="entry name" value="SPERMIDINE N(1)-ACETYLTRANSFERASE"/>
    <property type="match status" value="1"/>
</dbReference>
<dbReference type="HOGENOM" id="CLU_013985_3_2_11"/>
<dbReference type="PATRIC" id="fig|749927.5.peg.9536"/>
<protein>
    <submittedName>
        <fullName evidence="2">GNAT family acetyltransferase</fullName>
    </submittedName>
</protein>
<sequence length="178" mass="20467">MLLDGELVRLRALEPEDAERIHPFVTDPEVGRWMENGHPLSLAQVRKRCEERAINTYEKVVLGIEAKAERKLIGVIDLRDAEPEIGEAYLDVYIGDAEYRAGGGYGTEALRLMCRYGFDNMRLHQITLWVVAENEVARHVYRKIGFVEEGRHREAFVGLDGKRHDMILMSMLKGELTW</sequence>
<dbReference type="Pfam" id="PF13302">
    <property type="entry name" value="Acetyltransf_3"/>
    <property type="match status" value="1"/>
</dbReference>
<gene>
    <name evidence="2" type="ordered locus">AMED_9188</name>
</gene>